<protein>
    <submittedName>
        <fullName evidence="6">Protease, putative</fullName>
    </submittedName>
</protein>
<dbReference type="KEGG" id="pspi:PS2015_1697"/>
<proteinExistence type="predicted"/>
<dbReference type="InterPro" id="IPR001940">
    <property type="entry name" value="Peptidase_S1C"/>
</dbReference>
<dbReference type="SUPFAM" id="SSF50494">
    <property type="entry name" value="Trypsin-like serine proteases"/>
    <property type="match status" value="1"/>
</dbReference>
<dbReference type="Proteomes" id="UP000065641">
    <property type="component" value="Chromosome"/>
</dbReference>
<name>A0A0S2KDG1_9GAMM</name>
<reference evidence="6 7" key="1">
    <citation type="submission" date="2015-11" db="EMBL/GenBank/DDBJ databases">
        <authorList>
            <person name="Zhang Y."/>
            <person name="Guo Z."/>
        </authorList>
    </citation>
    <scope>NUCLEOTIDE SEQUENCE [LARGE SCALE GENOMIC DNA]</scope>
    <source>
        <strain evidence="6 7">KCTC 32221</strain>
    </source>
</reference>
<dbReference type="Pfam" id="PF13365">
    <property type="entry name" value="Trypsin_2"/>
    <property type="match status" value="1"/>
</dbReference>
<dbReference type="Gene3D" id="3.20.190.20">
    <property type="match status" value="1"/>
</dbReference>
<evidence type="ECO:0000259" key="5">
    <source>
        <dbReference type="PROSITE" id="PS50106"/>
    </source>
</evidence>
<gene>
    <name evidence="6" type="ORF">PS2015_1697</name>
</gene>
<dbReference type="RefSeq" id="WP_082628051.1">
    <property type="nucleotide sequence ID" value="NZ_CP013189.1"/>
</dbReference>
<keyword evidence="4" id="KW-0732">Signal</keyword>
<evidence type="ECO:0000256" key="4">
    <source>
        <dbReference type="SAM" id="SignalP"/>
    </source>
</evidence>
<dbReference type="AlphaFoldDB" id="A0A0S2KDG1"/>
<dbReference type="InterPro" id="IPR009003">
    <property type="entry name" value="Peptidase_S1_PA"/>
</dbReference>
<dbReference type="OrthoDB" id="9758917at2"/>
<dbReference type="InterPro" id="IPR041517">
    <property type="entry name" value="DEGP_PDZ"/>
</dbReference>
<dbReference type="InterPro" id="IPR001478">
    <property type="entry name" value="PDZ"/>
</dbReference>
<organism evidence="6 7">
    <name type="scientific">Pseudohongiella spirulinae</name>
    <dbReference type="NCBI Taxonomy" id="1249552"/>
    <lineage>
        <taxon>Bacteria</taxon>
        <taxon>Pseudomonadati</taxon>
        <taxon>Pseudomonadota</taxon>
        <taxon>Gammaproteobacteria</taxon>
        <taxon>Pseudomonadales</taxon>
        <taxon>Pseudohongiellaceae</taxon>
        <taxon>Pseudohongiella</taxon>
    </lineage>
</organism>
<dbReference type="GO" id="GO:0006508">
    <property type="term" value="P:proteolysis"/>
    <property type="evidence" value="ECO:0007669"/>
    <property type="project" value="UniProtKB-KW"/>
</dbReference>
<dbReference type="InterPro" id="IPR046449">
    <property type="entry name" value="DEGP_PDZ_sf"/>
</dbReference>
<evidence type="ECO:0000313" key="7">
    <source>
        <dbReference type="Proteomes" id="UP000065641"/>
    </source>
</evidence>
<feature type="signal peptide" evidence="4">
    <location>
        <begin position="1"/>
        <end position="34"/>
    </location>
</feature>
<dbReference type="PRINTS" id="PR00834">
    <property type="entry name" value="PROTEASES2C"/>
</dbReference>
<dbReference type="Gene3D" id="2.40.10.10">
    <property type="entry name" value="Trypsin-like serine proteases"/>
    <property type="match status" value="2"/>
</dbReference>
<keyword evidence="1 6" id="KW-0645">Protease</keyword>
<dbReference type="InterPro" id="IPR036034">
    <property type="entry name" value="PDZ_sf"/>
</dbReference>
<evidence type="ECO:0000256" key="3">
    <source>
        <dbReference type="ARBA" id="ARBA00022825"/>
    </source>
</evidence>
<dbReference type="STRING" id="1249552.PS2015_1697"/>
<dbReference type="PANTHER" id="PTHR45980">
    <property type="match status" value="1"/>
</dbReference>
<dbReference type="PROSITE" id="PS50106">
    <property type="entry name" value="PDZ"/>
    <property type="match status" value="1"/>
</dbReference>
<dbReference type="GO" id="GO:0004252">
    <property type="term" value="F:serine-type endopeptidase activity"/>
    <property type="evidence" value="ECO:0007669"/>
    <property type="project" value="InterPro"/>
</dbReference>
<dbReference type="PANTHER" id="PTHR45980:SF9">
    <property type="entry name" value="PROTEASE DO-LIKE 10, MITOCHONDRIAL-RELATED"/>
    <property type="match status" value="1"/>
</dbReference>
<dbReference type="SUPFAM" id="SSF50156">
    <property type="entry name" value="PDZ domain-like"/>
    <property type="match status" value="1"/>
</dbReference>
<dbReference type="EMBL" id="CP013189">
    <property type="protein sequence ID" value="ALO46349.1"/>
    <property type="molecule type" value="Genomic_DNA"/>
</dbReference>
<sequence precursor="true">MTAAAPVAARRWLSRTALLVVTCALSWLSAAANAQTTDEIRAIEDSIIKIYTTSAEPDYFTPWRLMNPSQSSGSGAVIEGQRILTNAHVVANASYVQVQKHNDPERYLASVEFVSHASDLALIRVEDSSFFDDAPALEIGNLPEPNTEVLVFGYPIGGRTLSVTKGVLSRVEQQVYAHSGEFLLAGQIDAAINPGNSGGPVIADGKIAGVVMQSAGGSRTEALGYFVPPDIVRHMLTDASNGSYDGFPDLGFRTQDLESPAAKSRYGLTPDQSGVLVIKVFEESPADGILQENDVLLSIDGFEVAGDSSIRLSRDLQTNYKHAIDLKQIGDTVPLRIARNGQVLDVELTAQRRQQSYSLVRSEEFDAVPEYYIYGGILFVPLNMNLIKRWGNDWTRSAPVNMLHARSQWASPEKREVVVALQVLAADVNLGYHDVRNWIVETVNGEPIRDFYDFSRKLHNNEEPYVVFRSESGFQLVVDHQQARDSELDILNRYRIPAPYSEGLFDSPALARVQP</sequence>
<evidence type="ECO:0000256" key="2">
    <source>
        <dbReference type="ARBA" id="ARBA00022801"/>
    </source>
</evidence>
<keyword evidence="3" id="KW-0720">Serine protease</keyword>
<accession>A0A0S2KDG1</accession>
<dbReference type="Pfam" id="PF17815">
    <property type="entry name" value="PDZ_3"/>
    <property type="match status" value="1"/>
</dbReference>
<dbReference type="SMART" id="SM00228">
    <property type="entry name" value="PDZ"/>
    <property type="match status" value="1"/>
</dbReference>
<feature type="domain" description="PDZ" evidence="5">
    <location>
        <begin position="233"/>
        <end position="341"/>
    </location>
</feature>
<dbReference type="Gene3D" id="2.30.42.10">
    <property type="match status" value="1"/>
</dbReference>
<keyword evidence="2" id="KW-0378">Hydrolase</keyword>
<evidence type="ECO:0000256" key="1">
    <source>
        <dbReference type="ARBA" id="ARBA00022670"/>
    </source>
</evidence>
<dbReference type="InterPro" id="IPR043504">
    <property type="entry name" value="Peptidase_S1_PA_chymotrypsin"/>
</dbReference>
<dbReference type="Pfam" id="PF13180">
    <property type="entry name" value="PDZ_2"/>
    <property type="match status" value="1"/>
</dbReference>
<keyword evidence="7" id="KW-1185">Reference proteome</keyword>
<feature type="chain" id="PRO_5006601660" evidence="4">
    <location>
        <begin position="35"/>
        <end position="515"/>
    </location>
</feature>
<dbReference type="CDD" id="cd06779">
    <property type="entry name" value="cpPDZ_Deg_HtrA-like"/>
    <property type="match status" value="1"/>
</dbReference>
<evidence type="ECO:0000313" key="6">
    <source>
        <dbReference type="EMBL" id="ALO46349.1"/>
    </source>
</evidence>